<accession>J9E5D2</accession>
<evidence type="ECO:0008006" key="3">
    <source>
        <dbReference type="Google" id="ProtNLM"/>
    </source>
</evidence>
<proteinExistence type="predicted"/>
<dbReference type="SUPFAM" id="SSF56112">
    <property type="entry name" value="Protein kinase-like (PK-like)"/>
    <property type="match status" value="1"/>
</dbReference>
<organism evidence="1 2">
    <name type="scientific">Wuchereria bancrofti</name>
    <dbReference type="NCBI Taxonomy" id="6293"/>
    <lineage>
        <taxon>Eukaryota</taxon>
        <taxon>Metazoa</taxon>
        <taxon>Ecdysozoa</taxon>
        <taxon>Nematoda</taxon>
        <taxon>Chromadorea</taxon>
        <taxon>Rhabditida</taxon>
        <taxon>Spirurina</taxon>
        <taxon>Spiruromorpha</taxon>
        <taxon>Filarioidea</taxon>
        <taxon>Onchocercidae</taxon>
        <taxon>Wuchereria</taxon>
    </lineage>
</organism>
<name>J9E5D2_WUCBA</name>
<gene>
    <name evidence="1" type="ORF">WUBG_11594</name>
</gene>
<dbReference type="AlphaFoldDB" id="J9E5D2"/>
<comment type="caution">
    <text evidence="1">The sequence shown here is derived from an EMBL/GenBank/DDBJ whole genome shotgun (WGS) entry which is preliminary data.</text>
</comment>
<protein>
    <recommendedName>
        <fullName evidence="3">Protein kinase domain-containing protein</fullName>
    </recommendedName>
</protein>
<evidence type="ECO:0000313" key="2">
    <source>
        <dbReference type="Proteomes" id="UP000004810"/>
    </source>
</evidence>
<dbReference type="InterPro" id="IPR011009">
    <property type="entry name" value="Kinase-like_dom_sf"/>
</dbReference>
<dbReference type="Proteomes" id="UP000004810">
    <property type="component" value="Unassembled WGS sequence"/>
</dbReference>
<reference evidence="2" key="1">
    <citation type="submission" date="2012-08" db="EMBL/GenBank/DDBJ databases">
        <title>The Genome Sequence of Wuchereria bancrofti.</title>
        <authorList>
            <person name="Nutman T.B."/>
            <person name="Fink D.L."/>
            <person name="Russ C."/>
            <person name="Young S."/>
            <person name="Zeng Q."/>
            <person name="Koehrsen M."/>
            <person name="Alvarado L."/>
            <person name="Berlin A."/>
            <person name="Chapman S.B."/>
            <person name="Chen Z."/>
            <person name="Freedman E."/>
            <person name="Gellesch M."/>
            <person name="Goldberg J."/>
            <person name="Griggs A."/>
            <person name="Gujja S."/>
            <person name="Heilman E.R."/>
            <person name="Heiman D."/>
            <person name="Hepburn T."/>
            <person name="Howarth C."/>
            <person name="Jen D."/>
            <person name="Larson L."/>
            <person name="Lewis B."/>
            <person name="Mehta T."/>
            <person name="Park D."/>
            <person name="Pearson M."/>
            <person name="Roberts A."/>
            <person name="Saif S."/>
            <person name="Shea T."/>
            <person name="Shenoy N."/>
            <person name="Sisk P."/>
            <person name="Stolte C."/>
            <person name="Sykes S."/>
            <person name="Walk T."/>
            <person name="White J."/>
            <person name="Yandava C."/>
            <person name="Haas B."/>
            <person name="Henn M.R."/>
            <person name="Nusbaum C."/>
            <person name="Birren B."/>
        </authorList>
    </citation>
    <scope>NUCLEOTIDE SEQUENCE [LARGE SCALE GENOMIC DNA]</scope>
    <source>
        <strain evidence="2">NA</strain>
    </source>
</reference>
<dbReference type="Gene3D" id="3.30.200.20">
    <property type="entry name" value="Phosphorylase Kinase, domain 1"/>
    <property type="match status" value="1"/>
</dbReference>
<dbReference type="EMBL" id="ADBV01007704">
    <property type="protein sequence ID" value="EJW77496.1"/>
    <property type="molecule type" value="Genomic_DNA"/>
</dbReference>
<evidence type="ECO:0000313" key="1">
    <source>
        <dbReference type="EMBL" id="EJW77496.1"/>
    </source>
</evidence>
<sequence>MSFDVNAGCNDVYVCEETKGVNKEIESLIKSDFQRRCKACSGLSDVLLVKRLADESLAALRILPTEKMDYEKIKEEVWFLKWLSHPCIISVNQIISVGSDVYVFSIYCDLCLFFENNYTI</sequence>